<dbReference type="Proteomes" id="UP001232245">
    <property type="component" value="Unassembled WGS sequence"/>
</dbReference>
<evidence type="ECO:0008006" key="3">
    <source>
        <dbReference type="Google" id="ProtNLM"/>
    </source>
</evidence>
<protein>
    <recommendedName>
        <fullName evidence="3">DUF3221 domain-containing protein</fullName>
    </recommendedName>
</protein>
<accession>A0ABT9YWC3</accession>
<dbReference type="InterPro" id="IPR021598">
    <property type="entry name" value="DUF3221"/>
</dbReference>
<gene>
    <name evidence="1" type="ORF">J2S02_000219</name>
</gene>
<comment type="caution">
    <text evidence="1">The sequence shown here is derived from an EMBL/GenBank/DDBJ whole genome shotgun (WGS) entry which is preliminary data.</text>
</comment>
<evidence type="ECO:0000313" key="1">
    <source>
        <dbReference type="EMBL" id="MDQ0223897.1"/>
    </source>
</evidence>
<dbReference type="InterPro" id="IPR012340">
    <property type="entry name" value="NA-bd_OB-fold"/>
</dbReference>
<proteinExistence type="predicted"/>
<name>A0ABT9YWC3_9BACI</name>
<organism evidence="1 2">
    <name type="scientific">Metabacillus niabensis</name>
    <dbReference type="NCBI Taxonomy" id="324854"/>
    <lineage>
        <taxon>Bacteria</taxon>
        <taxon>Bacillati</taxon>
        <taxon>Bacillota</taxon>
        <taxon>Bacilli</taxon>
        <taxon>Bacillales</taxon>
        <taxon>Bacillaceae</taxon>
        <taxon>Metabacillus</taxon>
    </lineage>
</organism>
<dbReference type="RefSeq" id="WP_174879409.1">
    <property type="nucleotide sequence ID" value="NZ_CADEPK010000019.1"/>
</dbReference>
<sequence length="118" mass="13722">MKYIIVITIVMLLLLGCKANNTSEMISELEKPNDNRTMSGVVYSGIEGKWLLLNVKSPPDLSNYDLEQVKKEFKDIIQLYNLNSRVQSGDKITIWYDYIRESYPPKTKVLKYEKIVDK</sequence>
<evidence type="ECO:0000313" key="2">
    <source>
        <dbReference type="Proteomes" id="UP001232245"/>
    </source>
</evidence>
<keyword evidence="2" id="KW-1185">Reference proteome</keyword>
<dbReference type="Pfam" id="PF11518">
    <property type="entry name" value="DUF3221"/>
    <property type="match status" value="1"/>
</dbReference>
<dbReference type="PROSITE" id="PS51257">
    <property type="entry name" value="PROKAR_LIPOPROTEIN"/>
    <property type="match status" value="1"/>
</dbReference>
<reference evidence="1 2" key="1">
    <citation type="submission" date="2023-07" db="EMBL/GenBank/DDBJ databases">
        <title>Genomic Encyclopedia of Type Strains, Phase IV (KMG-IV): sequencing the most valuable type-strain genomes for metagenomic binning, comparative biology and taxonomic classification.</title>
        <authorList>
            <person name="Goeker M."/>
        </authorList>
    </citation>
    <scope>NUCLEOTIDE SEQUENCE [LARGE SCALE GENOMIC DNA]</scope>
    <source>
        <strain evidence="1 2">DSM 17723</strain>
    </source>
</reference>
<dbReference type="Gene3D" id="2.40.50.140">
    <property type="entry name" value="Nucleic acid-binding proteins"/>
    <property type="match status" value="1"/>
</dbReference>
<dbReference type="EMBL" id="JAUSTZ010000001">
    <property type="protein sequence ID" value="MDQ0223897.1"/>
    <property type="molecule type" value="Genomic_DNA"/>
</dbReference>